<gene>
    <name evidence="2" type="ORF">IAA89_06300</name>
</gene>
<evidence type="ECO:0000256" key="1">
    <source>
        <dbReference type="SAM" id="SignalP"/>
    </source>
</evidence>
<dbReference type="AlphaFoldDB" id="A0A9D9E633"/>
<name>A0A9D9E633_9LACO</name>
<protein>
    <recommendedName>
        <fullName evidence="4">Extracellular protein</fullName>
    </recommendedName>
</protein>
<evidence type="ECO:0000313" key="2">
    <source>
        <dbReference type="EMBL" id="MBO8442024.1"/>
    </source>
</evidence>
<accession>A0A9D9E633</accession>
<keyword evidence="1" id="KW-0732">Signal</keyword>
<dbReference type="EMBL" id="JADIMP010000101">
    <property type="protein sequence ID" value="MBO8442024.1"/>
    <property type="molecule type" value="Genomic_DNA"/>
</dbReference>
<evidence type="ECO:0008006" key="4">
    <source>
        <dbReference type="Google" id="ProtNLM"/>
    </source>
</evidence>
<comment type="caution">
    <text evidence="2">The sequence shown here is derived from an EMBL/GenBank/DDBJ whole genome shotgun (WGS) entry which is preliminary data.</text>
</comment>
<organism evidence="2 3">
    <name type="scientific">Candidatus Gallilactobacillus intestinavium</name>
    <dbReference type="NCBI Taxonomy" id="2840838"/>
    <lineage>
        <taxon>Bacteria</taxon>
        <taxon>Bacillati</taxon>
        <taxon>Bacillota</taxon>
        <taxon>Bacilli</taxon>
        <taxon>Lactobacillales</taxon>
        <taxon>Lactobacillaceae</taxon>
        <taxon>Lactobacillaceae incertae sedis</taxon>
        <taxon>Candidatus Gallilactobacillus</taxon>
    </lineage>
</organism>
<reference evidence="2" key="1">
    <citation type="submission" date="2020-10" db="EMBL/GenBank/DDBJ databases">
        <authorList>
            <person name="Gilroy R."/>
        </authorList>
    </citation>
    <scope>NUCLEOTIDE SEQUENCE</scope>
    <source>
        <strain evidence="2">C6-149</strain>
    </source>
</reference>
<dbReference type="Proteomes" id="UP000823614">
    <property type="component" value="Unassembled WGS sequence"/>
</dbReference>
<feature type="chain" id="PRO_5038607979" description="Extracellular protein" evidence="1">
    <location>
        <begin position="25"/>
        <end position="131"/>
    </location>
</feature>
<sequence length="131" mass="14735">MKKQLLFGLSTICTLGMGLVTVSANNTQQPMPINQQVTTFKNATSSMDKIVSQYQQNHKKKPYKKAINKSISQLKQIQKQDSNGNIMDKKIAGYVGNFVKQLKLLEKQNPQAAAKNWNNVKQSINQVLNQI</sequence>
<evidence type="ECO:0000313" key="3">
    <source>
        <dbReference type="Proteomes" id="UP000823614"/>
    </source>
</evidence>
<proteinExistence type="predicted"/>
<feature type="signal peptide" evidence="1">
    <location>
        <begin position="1"/>
        <end position="24"/>
    </location>
</feature>
<reference evidence="2" key="2">
    <citation type="journal article" date="2021" name="PeerJ">
        <title>Extensive microbial diversity within the chicken gut microbiome revealed by metagenomics and culture.</title>
        <authorList>
            <person name="Gilroy R."/>
            <person name="Ravi A."/>
            <person name="Getino M."/>
            <person name="Pursley I."/>
            <person name="Horton D.L."/>
            <person name="Alikhan N.F."/>
            <person name="Baker D."/>
            <person name="Gharbi K."/>
            <person name="Hall N."/>
            <person name="Watson M."/>
            <person name="Adriaenssens E.M."/>
            <person name="Foster-Nyarko E."/>
            <person name="Jarju S."/>
            <person name="Secka A."/>
            <person name="Antonio M."/>
            <person name="Oren A."/>
            <person name="Chaudhuri R.R."/>
            <person name="La Ragione R."/>
            <person name="Hildebrand F."/>
            <person name="Pallen M.J."/>
        </authorList>
    </citation>
    <scope>NUCLEOTIDE SEQUENCE</scope>
    <source>
        <strain evidence="2">C6-149</strain>
    </source>
</reference>